<dbReference type="SUPFAM" id="SSF63867">
    <property type="entry name" value="MoeA C-terminal domain-like"/>
    <property type="match status" value="1"/>
</dbReference>
<keyword evidence="10" id="KW-1185">Reference proteome</keyword>
<dbReference type="PANTHER" id="PTHR10192:SF5">
    <property type="entry name" value="GEPHYRIN"/>
    <property type="match status" value="1"/>
</dbReference>
<feature type="domain" description="MoaB/Mog" evidence="8">
    <location>
        <begin position="206"/>
        <end position="345"/>
    </location>
</feature>
<name>A0A7H0H2U7_9ACTN</name>
<dbReference type="Pfam" id="PF03454">
    <property type="entry name" value="MoeA_C"/>
    <property type="match status" value="1"/>
</dbReference>
<dbReference type="AlphaFoldDB" id="A0A7H0H2U7"/>
<dbReference type="Proteomes" id="UP000516117">
    <property type="component" value="Chromosome"/>
</dbReference>
<comment type="similarity">
    <text evidence="3 7">Belongs to the MoeA family.</text>
</comment>
<comment type="pathway">
    <text evidence="2 7">Cofactor biosynthesis; molybdopterin biosynthesis.</text>
</comment>
<evidence type="ECO:0000256" key="3">
    <source>
        <dbReference type="ARBA" id="ARBA00010763"/>
    </source>
</evidence>
<dbReference type="EMBL" id="CP060789">
    <property type="protein sequence ID" value="QNP54863.1"/>
    <property type="molecule type" value="Genomic_DNA"/>
</dbReference>
<dbReference type="InterPro" id="IPR001453">
    <property type="entry name" value="MoaB/Mog_dom"/>
</dbReference>
<dbReference type="Pfam" id="PF03453">
    <property type="entry name" value="MoeA_N"/>
    <property type="match status" value="1"/>
</dbReference>
<dbReference type="InterPro" id="IPR038987">
    <property type="entry name" value="MoeA-like"/>
</dbReference>
<dbReference type="CDD" id="cd00887">
    <property type="entry name" value="MoeA"/>
    <property type="match status" value="1"/>
</dbReference>
<proteinExistence type="inferred from homology"/>
<dbReference type="Gene3D" id="2.170.190.11">
    <property type="entry name" value="Molybdopterin biosynthesis moea protein, domain 3"/>
    <property type="match status" value="1"/>
</dbReference>
<dbReference type="GO" id="GO:0005829">
    <property type="term" value="C:cytosol"/>
    <property type="evidence" value="ECO:0007669"/>
    <property type="project" value="TreeGrafter"/>
</dbReference>
<dbReference type="InterPro" id="IPR036688">
    <property type="entry name" value="MoeA_C_domain_IV_sf"/>
</dbReference>
<dbReference type="SMART" id="SM00852">
    <property type="entry name" value="MoCF_biosynth"/>
    <property type="match status" value="1"/>
</dbReference>
<keyword evidence="5 7" id="KW-0501">Molybdenum cofactor biosynthesis</keyword>
<comment type="cofactor">
    <cofactor evidence="7">
        <name>Mg(2+)</name>
        <dbReference type="ChEBI" id="CHEBI:18420"/>
    </cofactor>
</comment>
<dbReference type="GO" id="GO:0046872">
    <property type="term" value="F:metal ion binding"/>
    <property type="evidence" value="ECO:0007669"/>
    <property type="project" value="UniProtKB-UniRule"/>
</dbReference>
<dbReference type="InterPro" id="IPR005111">
    <property type="entry name" value="MoeA_C_domain_IV"/>
</dbReference>
<dbReference type="EC" id="2.10.1.1" evidence="7"/>
<protein>
    <recommendedName>
        <fullName evidence="7">Molybdopterin molybdenumtransferase</fullName>
        <ecNumber evidence="7">2.10.1.1</ecNumber>
    </recommendedName>
</protein>
<keyword evidence="7" id="KW-0460">Magnesium</keyword>
<dbReference type="UniPathway" id="UPA00344"/>
<dbReference type="KEGG" id="tdf:H9L22_11190"/>
<dbReference type="SUPFAM" id="SSF63882">
    <property type="entry name" value="MoeA N-terminal region -like"/>
    <property type="match status" value="1"/>
</dbReference>
<dbReference type="SUPFAM" id="SSF53218">
    <property type="entry name" value="Molybdenum cofactor biosynthesis proteins"/>
    <property type="match status" value="1"/>
</dbReference>
<evidence type="ECO:0000256" key="1">
    <source>
        <dbReference type="ARBA" id="ARBA00002901"/>
    </source>
</evidence>
<evidence type="ECO:0000256" key="5">
    <source>
        <dbReference type="ARBA" id="ARBA00023150"/>
    </source>
</evidence>
<organism evidence="9 10">
    <name type="scientific">Tessaracoccus defluvii</name>
    <dbReference type="NCBI Taxonomy" id="1285901"/>
    <lineage>
        <taxon>Bacteria</taxon>
        <taxon>Bacillati</taxon>
        <taxon>Actinomycetota</taxon>
        <taxon>Actinomycetes</taxon>
        <taxon>Propionibacteriales</taxon>
        <taxon>Propionibacteriaceae</taxon>
        <taxon>Tessaracoccus</taxon>
    </lineage>
</organism>
<evidence type="ECO:0000313" key="9">
    <source>
        <dbReference type="EMBL" id="QNP54863.1"/>
    </source>
</evidence>
<evidence type="ECO:0000256" key="2">
    <source>
        <dbReference type="ARBA" id="ARBA00005046"/>
    </source>
</evidence>
<dbReference type="Gene3D" id="3.40.980.10">
    <property type="entry name" value="MoaB/Mog-like domain"/>
    <property type="match status" value="1"/>
</dbReference>
<evidence type="ECO:0000313" key="10">
    <source>
        <dbReference type="Proteomes" id="UP000516117"/>
    </source>
</evidence>
<keyword evidence="4 7" id="KW-0500">Molybdenum</keyword>
<sequence length="429" mass="45664">MAWFARSKQEPVVDEEVVEEPRLPEPPALNEAGLRSVADHTAYLLSLVDPLRPFGMTLLEGWNQVVCEDIDSMISVPAFSTAKVDGYAVRSSDLTEDDGRLVETLDVVDAVDDRLPIGAALPVQPGDVLPAGANAVLPGTFATVEEGRATLIEKVEAGEYVRAAGEHLALGTRLLSQGDILTERAIGLLAGAGIDKAMVRPRPRVVVISSGDNLVEPGVELAPGESADANSYMIAAAARAVGATVFRVAVHTNDRETIKQVITDQLIRADLVISATGGSREDYEAMVAVMKEIGLVDEANVAMSPGSTQTFGLVGDEQVPMLMLPGNPVSAYVTFHVFAKPLLRQLMGADTGPRPGRAIATGTLRSNEGQLHLLRGQTVSDQKVTHVTQVTSPYALGQLAESNVLIVMDEHVELVRPGEAVKVWFLDGE</sequence>
<dbReference type="RefSeq" id="WP_187719999.1">
    <property type="nucleotide sequence ID" value="NZ_BAABBL010000004.1"/>
</dbReference>
<dbReference type="InterPro" id="IPR036135">
    <property type="entry name" value="MoeA_linker/N_sf"/>
</dbReference>
<keyword evidence="7" id="KW-0479">Metal-binding</keyword>
<dbReference type="Gene3D" id="3.90.105.10">
    <property type="entry name" value="Molybdopterin biosynthesis moea protein, domain 2"/>
    <property type="match status" value="1"/>
</dbReference>
<evidence type="ECO:0000256" key="6">
    <source>
        <dbReference type="ARBA" id="ARBA00047317"/>
    </source>
</evidence>
<gene>
    <name evidence="9" type="ORF">H9L22_11190</name>
</gene>
<dbReference type="PANTHER" id="PTHR10192">
    <property type="entry name" value="MOLYBDOPTERIN BIOSYNTHESIS PROTEIN"/>
    <property type="match status" value="1"/>
</dbReference>
<reference evidence="9 10" key="1">
    <citation type="submission" date="2020-08" db="EMBL/GenBank/DDBJ databases">
        <title>Genome sequence of Tessaracoccus defluvii JCM 17540T.</title>
        <authorList>
            <person name="Hyun D.-W."/>
            <person name="Bae J.-W."/>
        </authorList>
    </citation>
    <scope>NUCLEOTIDE SEQUENCE [LARGE SCALE GENOMIC DNA]</scope>
    <source>
        <strain evidence="9 10">JCM 17540</strain>
    </source>
</reference>
<accession>A0A7H0H2U7</accession>
<comment type="function">
    <text evidence="1 7">Catalyzes the insertion of molybdate into adenylated molybdopterin with the concomitant release of AMP.</text>
</comment>
<dbReference type="Pfam" id="PF00994">
    <property type="entry name" value="MoCF_biosynth"/>
    <property type="match status" value="1"/>
</dbReference>
<dbReference type="GO" id="GO:0061599">
    <property type="term" value="F:molybdopterin molybdotransferase activity"/>
    <property type="evidence" value="ECO:0007669"/>
    <property type="project" value="UniProtKB-UniRule"/>
</dbReference>
<evidence type="ECO:0000256" key="4">
    <source>
        <dbReference type="ARBA" id="ARBA00022505"/>
    </source>
</evidence>
<evidence type="ECO:0000256" key="7">
    <source>
        <dbReference type="RuleBase" id="RU365090"/>
    </source>
</evidence>
<keyword evidence="7 9" id="KW-0808">Transferase</keyword>
<dbReference type="Gene3D" id="2.40.340.10">
    <property type="entry name" value="MoeA, C-terminal, domain IV"/>
    <property type="match status" value="1"/>
</dbReference>
<dbReference type="NCBIfam" id="NF045515">
    <property type="entry name" value="Glp_gephyrin"/>
    <property type="match status" value="1"/>
</dbReference>
<evidence type="ECO:0000259" key="8">
    <source>
        <dbReference type="SMART" id="SM00852"/>
    </source>
</evidence>
<dbReference type="InterPro" id="IPR005110">
    <property type="entry name" value="MoeA_linker/N"/>
</dbReference>
<dbReference type="InterPro" id="IPR036425">
    <property type="entry name" value="MoaB/Mog-like_dom_sf"/>
</dbReference>
<comment type="catalytic activity">
    <reaction evidence="6">
        <text>adenylyl-molybdopterin + molybdate = Mo-molybdopterin + AMP + H(+)</text>
        <dbReference type="Rhea" id="RHEA:35047"/>
        <dbReference type="ChEBI" id="CHEBI:15378"/>
        <dbReference type="ChEBI" id="CHEBI:36264"/>
        <dbReference type="ChEBI" id="CHEBI:62727"/>
        <dbReference type="ChEBI" id="CHEBI:71302"/>
        <dbReference type="ChEBI" id="CHEBI:456215"/>
        <dbReference type="EC" id="2.10.1.1"/>
    </reaction>
</comment>
<dbReference type="GO" id="GO:0006777">
    <property type="term" value="P:Mo-molybdopterin cofactor biosynthetic process"/>
    <property type="evidence" value="ECO:0007669"/>
    <property type="project" value="UniProtKB-UniRule"/>
</dbReference>